<feature type="compositionally biased region" description="Basic residues" evidence="12">
    <location>
        <begin position="16"/>
        <end position="32"/>
    </location>
</feature>
<comment type="subcellular location">
    <subcellularLocation>
        <location evidence="11">Golgi apparatus membrane</location>
        <topology evidence="11">Peripheral membrane protein</topology>
        <orientation evidence="11">Cytoplasmic side</orientation>
    </subcellularLocation>
    <subcellularLocation>
        <location evidence="11">Endosome membrane</location>
        <topology evidence="11">Peripheral membrane protein</topology>
        <orientation evidence="11">Cytoplasmic side</orientation>
    </subcellularLocation>
</comment>
<gene>
    <name evidence="11" type="primary">PSD2</name>
    <name evidence="14" type="ORF">LRAMOSA02786</name>
</gene>
<comment type="PTM">
    <text evidence="11">Is synthesized initially as an inactive proenzyme. Formation of the active enzyme involves a self-maturation process in which the active site pyruvoyl group is generated from an internal serine residue via an autocatalytic post-translational modification. Two non-identical subunits are generated from the proenzyme in this reaction, and the pyruvate is formed at the N-terminus of the alpha chain, which is derived from the carboxyl end of the proenzyme. The autoendoproteolytic cleavage occurs by a canonical serine protease mechanism, in which the side chain hydroxyl group of the serine supplies its oxygen atom to form the C-terminus of the beta chain, while the remainder of the serine residue undergoes an oxidative deamination to produce ammonia and the pyruvoyl prosthetic group on the alpha chain. During this reaction, the Ser that is part of the protease active site of the proenzyme becomes the pyruvoyl prosthetic group, which constitutes an essential element of the active site of the mature decarboxylase.</text>
</comment>
<keyword evidence="9 11" id="KW-1208">Phospholipid metabolism</keyword>
<dbReference type="PROSITE" id="PS50004">
    <property type="entry name" value="C2"/>
    <property type="match status" value="2"/>
</dbReference>
<feature type="compositionally biased region" description="Low complexity" evidence="12">
    <location>
        <begin position="276"/>
        <end position="288"/>
    </location>
</feature>
<dbReference type="GO" id="GO:0006646">
    <property type="term" value="P:phosphatidylethanolamine biosynthetic process"/>
    <property type="evidence" value="ECO:0007669"/>
    <property type="project" value="UniProtKB-UniRule"/>
</dbReference>
<dbReference type="NCBIfam" id="TIGR00163">
    <property type="entry name" value="PS_decarb"/>
    <property type="match status" value="1"/>
</dbReference>
<feature type="active site" description="Schiff-base intermediate with substrate; via pyruvic acid; for decarboxylase activity" evidence="11">
    <location>
        <position position="1024"/>
    </location>
</feature>
<accession>A0A077WSA1</accession>
<organism evidence="14">
    <name type="scientific">Lichtheimia ramosa</name>
    <dbReference type="NCBI Taxonomy" id="688394"/>
    <lineage>
        <taxon>Eukaryota</taxon>
        <taxon>Fungi</taxon>
        <taxon>Fungi incertae sedis</taxon>
        <taxon>Mucoromycota</taxon>
        <taxon>Mucoromycotina</taxon>
        <taxon>Mucoromycetes</taxon>
        <taxon>Mucorales</taxon>
        <taxon>Lichtheimiaceae</taxon>
        <taxon>Lichtheimia</taxon>
    </lineage>
</organism>
<keyword evidence="6 11" id="KW-0865">Zymogen</keyword>
<dbReference type="InterPro" id="IPR003817">
    <property type="entry name" value="PS_Dcarbxylase"/>
</dbReference>
<feature type="compositionally biased region" description="Acidic residues" evidence="12">
    <location>
        <begin position="579"/>
        <end position="592"/>
    </location>
</feature>
<evidence type="ECO:0000256" key="8">
    <source>
        <dbReference type="ARBA" id="ARBA00023239"/>
    </source>
</evidence>
<feature type="compositionally biased region" description="Acidic residues" evidence="12">
    <location>
        <begin position="618"/>
        <end position="632"/>
    </location>
</feature>
<dbReference type="InterPro" id="IPR033177">
    <property type="entry name" value="PSD-B"/>
</dbReference>
<feature type="active site" description="Charge relay system; for autoendoproteolytic cleavage activity" evidence="11">
    <location>
        <position position="937"/>
    </location>
</feature>
<feature type="region of interest" description="Disordered" evidence="12">
    <location>
        <begin position="573"/>
        <end position="603"/>
    </location>
</feature>
<comment type="pathway">
    <text evidence="11">Phospholipid metabolism; phosphatidylethanolamine biosynthesis; phosphatidylethanolamine from CDP-diacylglycerol: step 2/2.</text>
</comment>
<evidence type="ECO:0000256" key="11">
    <source>
        <dbReference type="HAMAP-Rule" id="MF_03209"/>
    </source>
</evidence>
<feature type="region of interest" description="Disordered" evidence="12">
    <location>
        <begin position="1"/>
        <end position="78"/>
    </location>
</feature>
<keyword evidence="4 11" id="KW-0443">Lipid metabolism</keyword>
<feature type="chain" id="PRO_5023512162" description="Phosphatidylserine decarboxylase 2 alpha chain" evidence="11">
    <location>
        <begin position="1024"/>
        <end position="1064"/>
    </location>
</feature>
<comment type="similarity">
    <text evidence="11">Belongs to the phosphatidylserine decarboxylase family. PSD-B subfamily. Eukaryotic type II sub-subfamily.</text>
</comment>
<evidence type="ECO:0000256" key="12">
    <source>
        <dbReference type="SAM" id="MobiDB-lite"/>
    </source>
</evidence>
<feature type="site" description="Cleavage (non-hydrolytic); by autocatalysis" evidence="11">
    <location>
        <begin position="1023"/>
        <end position="1024"/>
    </location>
</feature>
<dbReference type="AlphaFoldDB" id="A0A077WSA1"/>
<dbReference type="InterPro" id="IPR011992">
    <property type="entry name" value="EF-hand-dom_pair"/>
</dbReference>
<feature type="domain" description="C2" evidence="13">
    <location>
        <begin position="318"/>
        <end position="438"/>
    </location>
</feature>
<dbReference type="PANTHER" id="PTHR10067">
    <property type="entry name" value="PHOSPHATIDYLSERINE DECARBOXYLASE"/>
    <property type="match status" value="1"/>
</dbReference>
<feature type="compositionally biased region" description="Low complexity" evidence="12">
    <location>
        <begin position="66"/>
        <end position="78"/>
    </location>
</feature>
<dbReference type="Pfam" id="PF00168">
    <property type="entry name" value="C2"/>
    <property type="match status" value="2"/>
</dbReference>
<keyword evidence="11" id="KW-0333">Golgi apparatus</keyword>
<dbReference type="GO" id="GO:0000139">
    <property type="term" value="C:Golgi membrane"/>
    <property type="evidence" value="ECO:0007669"/>
    <property type="project" value="UniProtKB-SubCell"/>
</dbReference>
<dbReference type="InterPro" id="IPR000008">
    <property type="entry name" value="C2_dom"/>
</dbReference>
<feature type="region of interest" description="Disordered" evidence="12">
    <location>
        <begin position="269"/>
        <end position="321"/>
    </location>
</feature>
<feature type="domain" description="C2" evidence="13">
    <location>
        <begin position="62"/>
        <end position="194"/>
    </location>
</feature>
<dbReference type="Gene3D" id="2.60.40.150">
    <property type="entry name" value="C2 domain"/>
    <property type="match status" value="2"/>
</dbReference>
<feature type="compositionally biased region" description="Low complexity" evidence="12">
    <location>
        <begin position="42"/>
        <end position="51"/>
    </location>
</feature>
<feature type="compositionally biased region" description="Basic residues" evidence="12">
    <location>
        <begin position="295"/>
        <end position="319"/>
    </location>
</feature>
<feature type="compositionally biased region" description="Low complexity" evidence="12">
    <location>
        <begin position="633"/>
        <end position="645"/>
    </location>
</feature>
<sequence>MVMETSDVDGNNEQRKHVKLFQRSKTSLRRIMSRSSHTRVNSSDSLGSSVSTIRVRESSNSSSDDTQATATTTTTTTTTTAPRLVLRVSVLRARQLHAFEDTAPNSFAVVRCAGQQQRTHVVKRSSEPEYHCTFDVRLSGNRSRGTRRRLRLLLSRGLVISVCDRDRFKSVYLGQVRLPADELFGETDPIAYEQAEASVDERHPKSFPITRTATSSHFNKMRRRKLELSDELGVLEIKYGLAVEQGTDPLSNDELRELWSVLFEQPKATNATATGDSQGDSSSSLPSDHNNRQPGKQRKHRLRRLTKRKQSGRRKTRRRQSNDVAQFYSDVFGAVYIEVMNARDLPPERNMTRTGFDMDPFVVISYGKTTFRTSSVRHNLNPDWNEKLMFHVRANETRYSIKFAVYDKDKFTKNDHVAWVDVPIMDIIKQSHAIDVTPDHHTPVDAIEADMEMHKVDLEMVNKEQWGDSHHPTLTFRAKFVPYSTIRKMFWTTLANASGISADGRIDRLEIVSLLESLGSTISDATLNSFWKDHGKDPETESLTMDEFITSIENFMSSTDKDQRRRSLTTAMEETQLGEADDEDNDDQEDEALFSGDDACSSDEEIYMMDEDELDEDDMLNSDEDYGNDVLDDSYPGSSSSGVSDDAADDVLLEARQFQPDLKESLSDTTNKEEENHTELLPQANEKVIRLAECPICHRPFVSKRAQMDIVTHVATCASHDWTAVDHFLMGNFVTEAYAQRRWFVKLVSKVGYGTYKPGSDNANIIVQDRMTGQLIEERMSVYVRLGMRIMYKGMKTGIQSKTAQRILSNMTYRQGRRYDSPQSVREIAPFIKFHNLDMSEVLDPIESFKSFNQFFYRKLKPNARPCECPDDPTVAVSAADCRMMAFPTISDATRLWIKGVDFTVEKLLGDPDKAALFDGGSLAIFRLAPQDYHRFHSPVDGRITEITKIAGQYYTVNPMAIRTTLDVYGENARDVVMFESETFGKVAVVCIGAMMVGSICLTADEGTYLHRTDELGYFAFGGSTIVVLWQKDTLTFDQDLVDNAEKTIETLVRVGHRIGHRPQ</sequence>
<proteinExistence type="inferred from homology"/>
<keyword evidence="11" id="KW-0967">Endosome</keyword>
<dbReference type="GO" id="GO:0004609">
    <property type="term" value="F:phosphatidylserine decarboxylase activity"/>
    <property type="evidence" value="ECO:0007669"/>
    <property type="project" value="UniProtKB-UniRule"/>
</dbReference>
<keyword evidence="8 11" id="KW-0456">Lyase</keyword>
<name>A0A077WSA1_9FUNG</name>
<comment type="function">
    <text evidence="11">Catalyzes the formation of phosphatidylethanolamine (PtdEtn) from phosphatidylserine (PtdSer). Plays a central role in phospholipid metabolism and in the interorganelle trafficking of phosphatidylserine.</text>
</comment>
<dbReference type="Pfam" id="PF02666">
    <property type="entry name" value="PS_Dcarbxylase"/>
    <property type="match status" value="1"/>
</dbReference>
<dbReference type="InterPro" id="IPR035892">
    <property type="entry name" value="C2_domain_sf"/>
</dbReference>
<comment type="domain">
    <text evidence="11">The C2 domains have an essential, but non-catalytic function. They may facilitate interactions with other proteins and are required for lipid transport function.</text>
</comment>
<evidence type="ECO:0000256" key="6">
    <source>
        <dbReference type="ARBA" id="ARBA00023145"/>
    </source>
</evidence>
<dbReference type="SUPFAM" id="SSF47473">
    <property type="entry name" value="EF-hand"/>
    <property type="match status" value="1"/>
</dbReference>
<evidence type="ECO:0000256" key="4">
    <source>
        <dbReference type="ARBA" id="ARBA00023098"/>
    </source>
</evidence>
<comment type="catalytic activity">
    <reaction evidence="11">
        <text>a 1,2-diacyl-sn-glycero-3-phospho-L-serine + H(+) = a 1,2-diacyl-sn-glycero-3-phosphoethanolamine + CO2</text>
        <dbReference type="Rhea" id="RHEA:20828"/>
        <dbReference type="ChEBI" id="CHEBI:15378"/>
        <dbReference type="ChEBI" id="CHEBI:16526"/>
        <dbReference type="ChEBI" id="CHEBI:57262"/>
        <dbReference type="ChEBI" id="CHEBI:64612"/>
        <dbReference type="EC" id="4.1.1.65"/>
    </reaction>
</comment>
<evidence type="ECO:0000256" key="5">
    <source>
        <dbReference type="ARBA" id="ARBA00023136"/>
    </source>
</evidence>
<keyword evidence="7 11" id="KW-0594">Phospholipid biosynthesis</keyword>
<keyword evidence="2 11" id="KW-0444">Lipid biosynthesis</keyword>
<comment type="subunit">
    <text evidence="11">Heterodimer of a large membrane-associated beta subunit and a small pyruvoyl-containing alpha subunit.</text>
</comment>
<evidence type="ECO:0000259" key="13">
    <source>
        <dbReference type="PROSITE" id="PS50004"/>
    </source>
</evidence>
<comment type="pathway">
    <text evidence="1">Lipid metabolism.</text>
</comment>
<protein>
    <recommendedName>
        <fullName evidence="11">Phosphatidylserine decarboxylase proenzyme 2</fullName>
        <ecNumber evidence="11">4.1.1.65</ecNumber>
    </recommendedName>
    <component>
        <recommendedName>
            <fullName evidence="11">Phosphatidylserine decarboxylase 2 beta chain</fullName>
        </recommendedName>
    </component>
    <component>
        <recommendedName>
            <fullName evidence="11">Phosphatidylserine decarboxylase 2 alpha chain</fullName>
        </recommendedName>
    </component>
</protein>
<dbReference type="EC" id="4.1.1.65" evidence="11"/>
<evidence type="ECO:0000256" key="2">
    <source>
        <dbReference type="ARBA" id="ARBA00022516"/>
    </source>
</evidence>
<evidence type="ECO:0000256" key="9">
    <source>
        <dbReference type="ARBA" id="ARBA00023264"/>
    </source>
</evidence>
<keyword evidence="5 11" id="KW-0472">Membrane</keyword>
<feature type="modified residue" description="Pyruvic acid (Ser); by autocatalysis" evidence="11">
    <location>
        <position position="1024"/>
    </location>
</feature>
<dbReference type="InterPro" id="IPR033179">
    <property type="entry name" value="PSD_type2_pro"/>
</dbReference>
<feature type="active site" description="Charge relay system; for autoendoproteolytic cleavage activity" evidence="11">
    <location>
        <position position="881"/>
    </location>
</feature>
<evidence type="ECO:0000313" key="14">
    <source>
        <dbReference type="EMBL" id="CDS10109.1"/>
    </source>
</evidence>
<evidence type="ECO:0000256" key="1">
    <source>
        <dbReference type="ARBA" id="ARBA00005189"/>
    </source>
</evidence>
<dbReference type="OrthoDB" id="5973539at2759"/>
<dbReference type="GO" id="GO:0005795">
    <property type="term" value="C:Golgi stack"/>
    <property type="evidence" value="ECO:0007669"/>
    <property type="project" value="UniProtKB-UniRule"/>
</dbReference>
<dbReference type="HAMAP" id="MF_00663">
    <property type="entry name" value="PS_decarb_PSD_B_type2"/>
    <property type="match status" value="1"/>
</dbReference>
<dbReference type="SMART" id="SM00239">
    <property type="entry name" value="C2"/>
    <property type="match status" value="2"/>
</dbReference>
<dbReference type="CDD" id="cd00030">
    <property type="entry name" value="C2"/>
    <property type="match status" value="1"/>
</dbReference>
<dbReference type="EMBL" id="LK023335">
    <property type="protein sequence ID" value="CDS10109.1"/>
    <property type="molecule type" value="Genomic_DNA"/>
</dbReference>
<comment type="cofactor">
    <cofactor evidence="11">
        <name>pyruvate</name>
        <dbReference type="ChEBI" id="CHEBI:15361"/>
    </cofactor>
    <text evidence="11">Binds 1 pyruvoyl group covalently per subunit.</text>
</comment>
<keyword evidence="10 11" id="KW-0670">Pyruvate</keyword>
<keyword evidence="3 11" id="KW-0210">Decarboxylase</keyword>
<evidence type="ECO:0000256" key="7">
    <source>
        <dbReference type="ARBA" id="ARBA00023209"/>
    </source>
</evidence>
<dbReference type="GO" id="GO:0016540">
    <property type="term" value="P:protein autoprocessing"/>
    <property type="evidence" value="ECO:0007669"/>
    <property type="project" value="UniProtKB-UniRule"/>
</dbReference>
<reference evidence="14" key="1">
    <citation type="journal article" date="2014" name="Genome Announc.">
        <title>De novo whole-genome sequence and genome annotation of Lichtheimia ramosa.</title>
        <authorList>
            <person name="Linde J."/>
            <person name="Schwartze V."/>
            <person name="Binder U."/>
            <person name="Lass-Florl C."/>
            <person name="Voigt K."/>
            <person name="Horn F."/>
        </authorList>
    </citation>
    <scope>NUCLEOTIDE SEQUENCE</scope>
    <source>
        <strain evidence="14">JMRC FSU:6197</strain>
    </source>
</reference>
<feature type="region of interest" description="Disordered" evidence="12">
    <location>
        <begin position="618"/>
        <end position="645"/>
    </location>
</feature>
<feature type="chain" id="PRO_5023512163" description="Phosphatidylserine decarboxylase 2 beta chain" evidence="11">
    <location>
        <begin position="1"/>
        <end position="1023"/>
    </location>
</feature>
<dbReference type="UniPathway" id="UPA00558">
    <property type="reaction ID" value="UER00616"/>
</dbReference>
<dbReference type="SUPFAM" id="SSF49562">
    <property type="entry name" value="C2 domain (Calcium/lipid-binding domain, CaLB)"/>
    <property type="match status" value="2"/>
</dbReference>
<dbReference type="GO" id="GO:0010008">
    <property type="term" value="C:endosome membrane"/>
    <property type="evidence" value="ECO:0007669"/>
    <property type="project" value="UniProtKB-SubCell"/>
</dbReference>
<dbReference type="PANTHER" id="PTHR10067:SF17">
    <property type="entry name" value="PHOSPHATIDYLSERINE DECARBOXYLASE PROENZYME 2"/>
    <property type="match status" value="1"/>
</dbReference>
<feature type="active site" description="Charge relay system; for autoendoproteolytic cleavage activity" evidence="11">
    <location>
        <position position="1024"/>
    </location>
</feature>
<evidence type="ECO:0000256" key="3">
    <source>
        <dbReference type="ARBA" id="ARBA00022793"/>
    </source>
</evidence>
<evidence type="ECO:0000256" key="10">
    <source>
        <dbReference type="ARBA" id="ARBA00023317"/>
    </source>
</evidence>